<dbReference type="SUPFAM" id="SSF46689">
    <property type="entry name" value="Homeodomain-like"/>
    <property type="match status" value="1"/>
</dbReference>
<sequence length="214" mass="24781">MVEEEILLQQLFEEEKLTDKQKKILLAAIDTFSEKGYAATSTSEIAKKAGVAEGTIFRHYKTKKELLVSIVTPLISKVFGPFIVKDFHKVLDQPFENAEDFLRATIENRREVFKKLLPVIKIIMQEIPFQPELREQFVEQVAKKTYERILVVIQDYQDKGQIIDMPPASVARLAVSSIFGYLISRYIFFPESEWDDEIETERTVHFILHGIGKK</sequence>
<gene>
    <name evidence="5" type="ORF">WAX74_16585</name>
</gene>
<keyword evidence="2 3" id="KW-0238">DNA-binding</keyword>
<organism evidence="5 6">
    <name type="scientific">Psychrobacillus mangrovi</name>
    <dbReference type="NCBI Taxonomy" id="3117745"/>
    <lineage>
        <taxon>Bacteria</taxon>
        <taxon>Bacillati</taxon>
        <taxon>Bacillota</taxon>
        <taxon>Bacilli</taxon>
        <taxon>Bacillales</taxon>
        <taxon>Bacillaceae</taxon>
        <taxon>Psychrobacillus</taxon>
    </lineage>
</organism>
<dbReference type="InterPro" id="IPR009057">
    <property type="entry name" value="Homeodomain-like_sf"/>
</dbReference>
<accession>A0ABU8F8A5</accession>
<dbReference type="RefSeq" id="WP_336498795.1">
    <property type="nucleotide sequence ID" value="NZ_JBAWSY010000017.1"/>
</dbReference>
<dbReference type="InterPro" id="IPR001647">
    <property type="entry name" value="HTH_TetR"/>
</dbReference>
<dbReference type="PROSITE" id="PS50977">
    <property type="entry name" value="HTH_TETR_2"/>
    <property type="match status" value="1"/>
</dbReference>
<protein>
    <submittedName>
        <fullName evidence="5">TetR/AcrR family transcriptional regulator</fullName>
    </submittedName>
</protein>
<dbReference type="PANTHER" id="PTHR43479:SF11">
    <property type="entry name" value="ACREF_ENVCD OPERON REPRESSOR-RELATED"/>
    <property type="match status" value="1"/>
</dbReference>
<evidence type="ECO:0000313" key="5">
    <source>
        <dbReference type="EMBL" id="MEI4771243.1"/>
    </source>
</evidence>
<evidence type="ECO:0000313" key="6">
    <source>
        <dbReference type="Proteomes" id="UP001364890"/>
    </source>
</evidence>
<dbReference type="PANTHER" id="PTHR43479">
    <property type="entry name" value="ACREF/ENVCD OPERON REPRESSOR-RELATED"/>
    <property type="match status" value="1"/>
</dbReference>
<dbReference type="Proteomes" id="UP001364890">
    <property type="component" value="Unassembled WGS sequence"/>
</dbReference>
<proteinExistence type="predicted"/>
<dbReference type="Gene3D" id="1.10.10.60">
    <property type="entry name" value="Homeodomain-like"/>
    <property type="match status" value="1"/>
</dbReference>
<name>A0ABU8F8A5_9BACI</name>
<reference evidence="5 6" key="1">
    <citation type="submission" date="2024-01" db="EMBL/GenBank/DDBJ databases">
        <title>Seven novel Bacillus-like species.</title>
        <authorList>
            <person name="Liu G."/>
        </authorList>
    </citation>
    <scope>NUCLEOTIDE SEQUENCE [LARGE SCALE GENOMIC DNA]</scope>
    <source>
        <strain evidence="5 6">FJAT-51614</strain>
    </source>
</reference>
<evidence type="ECO:0000256" key="1">
    <source>
        <dbReference type="ARBA" id="ARBA00022491"/>
    </source>
</evidence>
<evidence type="ECO:0000259" key="4">
    <source>
        <dbReference type="PROSITE" id="PS50977"/>
    </source>
</evidence>
<feature type="DNA-binding region" description="H-T-H motif" evidence="3">
    <location>
        <begin position="41"/>
        <end position="60"/>
    </location>
</feature>
<keyword evidence="1" id="KW-0678">Repressor</keyword>
<dbReference type="InterPro" id="IPR036271">
    <property type="entry name" value="Tet_transcr_reg_TetR-rel_C_sf"/>
</dbReference>
<dbReference type="PRINTS" id="PR00455">
    <property type="entry name" value="HTHTETR"/>
</dbReference>
<dbReference type="Pfam" id="PF00440">
    <property type="entry name" value="TetR_N"/>
    <property type="match status" value="1"/>
</dbReference>
<comment type="caution">
    <text evidence="5">The sequence shown here is derived from an EMBL/GenBank/DDBJ whole genome shotgun (WGS) entry which is preliminary data.</text>
</comment>
<evidence type="ECO:0000256" key="3">
    <source>
        <dbReference type="PROSITE-ProRule" id="PRU00335"/>
    </source>
</evidence>
<dbReference type="Gene3D" id="1.10.357.10">
    <property type="entry name" value="Tetracycline Repressor, domain 2"/>
    <property type="match status" value="1"/>
</dbReference>
<dbReference type="InterPro" id="IPR050624">
    <property type="entry name" value="HTH-type_Tx_Regulator"/>
</dbReference>
<keyword evidence="6" id="KW-1185">Reference proteome</keyword>
<dbReference type="EMBL" id="JBAWSY010000017">
    <property type="protein sequence ID" value="MEI4771243.1"/>
    <property type="molecule type" value="Genomic_DNA"/>
</dbReference>
<feature type="domain" description="HTH tetR-type" evidence="4">
    <location>
        <begin position="18"/>
        <end position="78"/>
    </location>
</feature>
<dbReference type="SUPFAM" id="SSF48498">
    <property type="entry name" value="Tetracyclin repressor-like, C-terminal domain"/>
    <property type="match status" value="1"/>
</dbReference>
<evidence type="ECO:0000256" key="2">
    <source>
        <dbReference type="ARBA" id="ARBA00023125"/>
    </source>
</evidence>